<evidence type="ECO:0000313" key="2">
    <source>
        <dbReference type="Proteomes" id="UP000286715"/>
    </source>
</evidence>
<dbReference type="AlphaFoldDB" id="A0A401XI11"/>
<dbReference type="EMBL" id="BHZE01000001">
    <property type="protein sequence ID" value="GCD76646.1"/>
    <property type="molecule type" value="Genomic_DNA"/>
</dbReference>
<proteinExistence type="predicted"/>
<reference evidence="1 2" key="1">
    <citation type="submission" date="2018-11" db="EMBL/GenBank/DDBJ databases">
        <title>Schleiferia aggregans sp. nov., a moderately thermophilic heterotrophic bacterium isolated from microbial mats at a terrestrial hot spring.</title>
        <authorList>
            <person name="Iino T."/>
            <person name="Ohkuma M."/>
            <person name="Haruta S."/>
        </authorList>
    </citation>
    <scope>NUCLEOTIDE SEQUENCE [LARGE SCALE GENOMIC DNA]</scope>
    <source>
        <strain evidence="1 2">LA</strain>
    </source>
</reference>
<accession>A0A401XI11</accession>
<dbReference type="OrthoDB" id="9113831at2"/>
<sequence length="270" mass="30226">MNRIEIQEGGFPLRAEDILLLQENLFEIQRHLTALVNHQPCILKGMHITQSGNAITCQSGILYVNEEIFLVPGATFTYNPDQSLYLVPHTSMIDNRIYADGQEHACQQIRIYIYQYTSTPPVQSLALNQLKRLSDLVHQSVKGFLIEDFALNKQVNLSYQAGFTAANQSQSATILYNDYGNIMITAQFNASQSNGVLFVMPQDLRPPQDIVTSFFNGTTNGILVLKANGQALVYNASLSATNYITFQFKKNFEPTIFYNIAVQNTGPNSN</sequence>
<dbReference type="RefSeq" id="WP_124396721.1">
    <property type="nucleotide sequence ID" value="NZ_BHZE01000001.1"/>
</dbReference>
<dbReference type="Proteomes" id="UP000286715">
    <property type="component" value="Unassembled WGS sequence"/>
</dbReference>
<organism evidence="1 2">
    <name type="scientific">Thermaurantimonas aggregans</name>
    <dbReference type="NCBI Taxonomy" id="2173829"/>
    <lineage>
        <taxon>Bacteria</taxon>
        <taxon>Pseudomonadati</taxon>
        <taxon>Bacteroidota</taxon>
        <taxon>Flavobacteriia</taxon>
        <taxon>Flavobacteriales</taxon>
        <taxon>Schleiferiaceae</taxon>
        <taxon>Thermaurantimonas</taxon>
    </lineage>
</organism>
<gene>
    <name evidence="1" type="ORF">JCM31826_01280</name>
</gene>
<protein>
    <submittedName>
        <fullName evidence="1">Uncharacterized protein</fullName>
    </submittedName>
</protein>
<evidence type="ECO:0000313" key="1">
    <source>
        <dbReference type="EMBL" id="GCD76646.1"/>
    </source>
</evidence>
<name>A0A401XI11_9FLAO</name>
<keyword evidence="2" id="KW-1185">Reference proteome</keyword>
<comment type="caution">
    <text evidence="1">The sequence shown here is derived from an EMBL/GenBank/DDBJ whole genome shotgun (WGS) entry which is preliminary data.</text>
</comment>